<dbReference type="Proteomes" id="UP000326170">
    <property type="component" value="Chromosome"/>
</dbReference>
<keyword evidence="1" id="KW-0812">Transmembrane</keyword>
<name>A0A5P9P7U5_9EURY</name>
<dbReference type="InterPro" id="IPR055943">
    <property type="entry name" value="DUF7521"/>
</dbReference>
<sequence>MEVPFVLAKLITLALSLAVAYLAYHGYRRHGREPMLYVAAGFVFIGAGAICEGLIYTMFGTSILSAGLIQAAIVSSGMVLVLVSLTK</sequence>
<protein>
    <submittedName>
        <fullName evidence="2">Uncharacterized protein</fullName>
    </submittedName>
</protein>
<proteinExistence type="predicted"/>
<feature type="transmembrane region" description="Helical" evidence="1">
    <location>
        <begin position="6"/>
        <end position="24"/>
    </location>
</feature>
<organism evidence="2 3">
    <name type="scientific">Natronorubrum aibiense</name>
    <dbReference type="NCBI Taxonomy" id="348826"/>
    <lineage>
        <taxon>Archaea</taxon>
        <taxon>Methanobacteriati</taxon>
        <taxon>Methanobacteriota</taxon>
        <taxon>Stenosarchaea group</taxon>
        <taxon>Halobacteria</taxon>
        <taxon>Halobacteriales</taxon>
        <taxon>Natrialbaceae</taxon>
        <taxon>Natronorubrum</taxon>
    </lineage>
</organism>
<feature type="transmembrane region" description="Helical" evidence="1">
    <location>
        <begin position="63"/>
        <end position="85"/>
    </location>
</feature>
<reference evidence="2 3" key="1">
    <citation type="journal article" date="2007" name="Int. J. Syst. Evol. Microbiol.">
        <title>Natronorubrum sulfidifaciens sp. nov., an extremely haloalkaliphilic archaeon isolated from Aiding salt lake in Xin-Jiang, China.</title>
        <authorList>
            <person name="Cui H.L."/>
            <person name="Tohty D."/>
            <person name="Liu H.C."/>
            <person name="Liu S.J."/>
            <person name="Oren A."/>
            <person name="Zhou P.J."/>
        </authorList>
    </citation>
    <scope>NUCLEOTIDE SEQUENCE [LARGE SCALE GENOMIC DNA]</scope>
    <source>
        <strain evidence="2 3">7-3</strain>
    </source>
</reference>
<dbReference type="KEGG" id="nas:GCU68_11695"/>
<evidence type="ECO:0000256" key="1">
    <source>
        <dbReference type="SAM" id="Phobius"/>
    </source>
</evidence>
<gene>
    <name evidence="2" type="ORF">GCU68_11695</name>
</gene>
<accession>A0A5P9P7U5</accession>
<dbReference type="Pfam" id="PF24365">
    <property type="entry name" value="DUF7521"/>
    <property type="match status" value="1"/>
</dbReference>
<keyword evidence="1" id="KW-0472">Membrane</keyword>
<dbReference type="AlphaFoldDB" id="A0A5P9P7U5"/>
<keyword evidence="1" id="KW-1133">Transmembrane helix</keyword>
<keyword evidence="3" id="KW-1185">Reference proteome</keyword>
<feature type="transmembrane region" description="Helical" evidence="1">
    <location>
        <begin position="36"/>
        <end position="57"/>
    </location>
</feature>
<dbReference type="EMBL" id="CP045488">
    <property type="protein sequence ID" value="QFU84176.1"/>
    <property type="molecule type" value="Genomic_DNA"/>
</dbReference>
<evidence type="ECO:0000313" key="2">
    <source>
        <dbReference type="EMBL" id="QFU84176.1"/>
    </source>
</evidence>
<evidence type="ECO:0000313" key="3">
    <source>
        <dbReference type="Proteomes" id="UP000326170"/>
    </source>
</evidence>